<name>A0A9D7XIV5_9BACT</name>
<proteinExistence type="predicted"/>
<dbReference type="Pfam" id="PF16267">
    <property type="entry name" value="DUF4920"/>
    <property type="match status" value="1"/>
</dbReference>
<dbReference type="Proteomes" id="UP000808349">
    <property type="component" value="Unassembled WGS sequence"/>
</dbReference>
<accession>A0A9D7XIV5</accession>
<dbReference type="EMBL" id="JADKFW010000015">
    <property type="protein sequence ID" value="MBK9719068.1"/>
    <property type="molecule type" value="Genomic_DNA"/>
</dbReference>
<gene>
    <name evidence="1" type="ORF">IPO85_16440</name>
</gene>
<protein>
    <submittedName>
        <fullName evidence="1">DUF4920 domain-containing protein</fullName>
    </submittedName>
</protein>
<reference evidence="1 2" key="1">
    <citation type="submission" date="2020-10" db="EMBL/GenBank/DDBJ databases">
        <title>Connecting structure to function with the recovery of over 1000 high-quality activated sludge metagenome-assembled genomes encoding full-length rRNA genes using long-read sequencing.</title>
        <authorList>
            <person name="Singleton C.M."/>
            <person name="Petriglieri F."/>
            <person name="Kristensen J.M."/>
            <person name="Kirkegaard R.H."/>
            <person name="Michaelsen T.Y."/>
            <person name="Andersen M.H."/>
            <person name="Karst S.M."/>
            <person name="Dueholm M.S."/>
            <person name="Nielsen P.H."/>
            <person name="Albertsen M."/>
        </authorList>
    </citation>
    <scope>NUCLEOTIDE SEQUENCE [LARGE SCALE GENOMIC DNA]</scope>
    <source>
        <strain evidence="1">Ribe_18-Q3-R11-54_BAT3C.373</strain>
    </source>
</reference>
<organism evidence="1 2">
    <name type="scientific">Candidatus Defluviibacterium haderslevense</name>
    <dbReference type="NCBI Taxonomy" id="2981993"/>
    <lineage>
        <taxon>Bacteria</taxon>
        <taxon>Pseudomonadati</taxon>
        <taxon>Bacteroidota</taxon>
        <taxon>Saprospiria</taxon>
        <taxon>Saprospirales</taxon>
        <taxon>Saprospiraceae</taxon>
        <taxon>Candidatus Defluviibacterium</taxon>
    </lineage>
</organism>
<sequence length="169" mass="18425">MKTNLLAFLLLLTISCKQNNKEIASSNELTNTAYTPEVFGDSIDVSGALSVNDVLASLKTNDSIMCAVNGYVTGVCQAKGCWMMLSQSPSDSTGLFVKFADYGFFVPKDLSSSRVIVRGKAFKQVTSVDELKHYAEDEGKSSAEIEAITQPEEEMKFMADGVVVIERKK</sequence>
<dbReference type="AlphaFoldDB" id="A0A9D7XIV5"/>
<dbReference type="PROSITE" id="PS51257">
    <property type="entry name" value="PROKAR_LIPOPROTEIN"/>
    <property type="match status" value="1"/>
</dbReference>
<comment type="caution">
    <text evidence="1">The sequence shown here is derived from an EMBL/GenBank/DDBJ whole genome shotgun (WGS) entry which is preliminary data.</text>
</comment>
<dbReference type="InterPro" id="IPR032577">
    <property type="entry name" value="DUF4920"/>
</dbReference>
<evidence type="ECO:0000313" key="2">
    <source>
        <dbReference type="Proteomes" id="UP000808349"/>
    </source>
</evidence>
<evidence type="ECO:0000313" key="1">
    <source>
        <dbReference type="EMBL" id="MBK9719068.1"/>
    </source>
</evidence>